<dbReference type="InterPro" id="IPR013217">
    <property type="entry name" value="Methyltransf_12"/>
</dbReference>
<dbReference type="InterPro" id="IPR029063">
    <property type="entry name" value="SAM-dependent_MTases_sf"/>
</dbReference>
<proteinExistence type="predicted"/>
<evidence type="ECO:0000313" key="2">
    <source>
        <dbReference type="EMBL" id="KAB8075850.1"/>
    </source>
</evidence>
<dbReference type="Gene3D" id="3.40.50.150">
    <property type="entry name" value="Vaccinia Virus protein VP39"/>
    <property type="match status" value="1"/>
</dbReference>
<accession>A0A5N5X9A6</accession>
<dbReference type="AlphaFoldDB" id="A0A5N5X9A6"/>
<dbReference type="CDD" id="cd02440">
    <property type="entry name" value="AdoMet_MTases"/>
    <property type="match status" value="1"/>
</dbReference>
<evidence type="ECO:0000313" key="3">
    <source>
        <dbReference type="Proteomes" id="UP000326565"/>
    </source>
</evidence>
<keyword evidence="2" id="KW-0808">Transferase</keyword>
<organism evidence="2 3">
    <name type="scientific">Aspergillus leporis</name>
    <dbReference type="NCBI Taxonomy" id="41062"/>
    <lineage>
        <taxon>Eukaryota</taxon>
        <taxon>Fungi</taxon>
        <taxon>Dikarya</taxon>
        <taxon>Ascomycota</taxon>
        <taxon>Pezizomycotina</taxon>
        <taxon>Eurotiomycetes</taxon>
        <taxon>Eurotiomycetidae</taxon>
        <taxon>Eurotiales</taxon>
        <taxon>Aspergillaceae</taxon>
        <taxon>Aspergillus</taxon>
        <taxon>Aspergillus subgen. Circumdati</taxon>
    </lineage>
</organism>
<sequence length="284" mass="31406">MADDLSAEAIESWNVNAAFWDKRMGTKGNKWYNKLEIPVLERLARVSPGTNALDLATGNGLVARWLAAQGAQVLATDVSPKMIEIATGYQLGTESSAPPVTYQLLDLTNPDPVAWRDTLIAAEKVGGFEIVTMNMAAMDISTLQPLATMLPKLLRPGGRFVVNTLHPVFHTTGGSRKIELKVNEDNGATEPVYNFSLTHYMNKPPARGVAIEGQPKLQAGISSIVYYHRPLHELLRPFFKAGLVLDALEEPTFEEPDEVQKARLDADENFREMPPILGLRLRRF</sequence>
<evidence type="ECO:0000259" key="1">
    <source>
        <dbReference type="Pfam" id="PF08242"/>
    </source>
</evidence>
<keyword evidence="3" id="KW-1185">Reference proteome</keyword>
<dbReference type="OrthoDB" id="6329284at2759"/>
<reference evidence="2 3" key="1">
    <citation type="submission" date="2019-04" db="EMBL/GenBank/DDBJ databases">
        <title>Friends and foes A comparative genomics study of 23 Aspergillus species from section Flavi.</title>
        <authorList>
            <consortium name="DOE Joint Genome Institute"/>
            <person name="Kjaerbolling I."/>
            <person name="Vesth T."/>
            <person name="Frisvad J.C."/>
            <person name="Nybo J.L."/>
            <person name="Theobald S."/>
            <person name="Kildgaard S."/>
            <person name="Isbrandt T."/>
            <person name="Kuo A."/>
            <person name="Sato A."/>
            <person name="Lyhne E.K."/>
            <person name="Kogle M.E."/>
            <person name="Wiebenga A."/>
            <person name="Kun R.S."/>
            <person name="Lubbers R.J."/>
            <person name="Makela M.R."/>
            <person name="Barry K."/>
            <person name="Chovatia M."/>
            <person name="Clum A."/>
            <person name="Daum C."/>
            <person name="Haridas S."/>
            <person name="He G."/>
            <person name="LaButti K."/>
            <person name="Lipzen A."/>
            <person name="Mondo S."/>
            <person name="Riley R."/>
            <person name="Salamov A."/>
            <person name="Simmons B.A."/>
            <person name="Magnuson J.K."/>
            <person name="Henrissat B."/>
            <person name="Mortensen U.H."/>
            <person name="Larsen T.O."/>
            <person name="Devries R.P."/>
            <person name="Grigoriev I.V."/>
            <person name="Machida M."/>
            <person name="Baker S.E."/>
            <person name="Andersen M.R."/>
        </authorList>
    </citation>
    <scope>NUCLEOTIDE SEQUENCE [LARGE SCALE GENOMIC DNA]</scope>
    <source>
        <strain evidence="2 3">CBS 151.66</strain>
    </source>
</reference>
<dbReference type="SUPFAM" id="SSF53335">
    <property type="entry name" value="S-adenosyl-L-methionine-dependent methyltransferases"/>
    <property type="match status" value="1"/>
</dbReference>
<dbReference type="Pfam" id="PF08242">
    <property type="entry name" value="Methyltransf_12"/>
    <property type="match status" value="1"/>
</dbReference>
<dbReference type="EMBL" id="ML732188">
    <property type="protein sequence ID" value="KAB8075850.1"/>
    <property type="molecule type" value="Genomic_DNA"/>
</dbReference>
<gene>
    <name evidence="2" type="ORF">BDV29DRAFT_200613</name>
</gene>
<dbReference type="GO" id="GO:0032259">
    <property type="term" value="P:methylation"/>
    <property type="evidence" value="ECO:0007669"/>
    <property type="project" value="UniProtKB-KW"/>
</dbReference>
<keyword evidence="2" id="KW-0489">Methyltransferase</keyword>
<dbReference type="Proteomes" id="UP000326565">
    <property type="component" value="Unassembled WGS sequence"/>
</dbReference>
<dbReference type="GO" id="GO:0008168">
    <property type="term" value="F:methyltransferase activity"/>
    <property type="evidence" value="ECO:0007669"/>
    <property type="project" value="UniProtKB-KW"/>
</dbReference>
<name>A0A5N5X9A6_9EURO</name>
<protein>
    <submittedName>
        <fullName evidence="2">S-adenosyl-L-methionine-dependent methyltransferase</fullName>
    </submittedName>
</protein>
<feature type="domain" description="Methyltransferase type 12" evidence="1">
    <location>
        <begin position="53"/>
        <end position="160"/>
    </location>
</feature>